<name>A0ABQ0GKC7_9PEZI</name>
<reference evidence="4 5" key="1">
    <citation type="submission" date="2024-09" db="EMBL/GenBank/DDBJ databases">
        <title>Itraconazole resistance in Madurella fahalii resulting from another homologue of gene encoding cytochrome P450 14-alpha sterol demethylase (CYP51).</title>
        <authorList>
            <person name="Yoshioka I."/>
            <person name="Fahal A.H."/>
            <person name="Kaneko S."/>
            <person name="Yaguchi T."/>
        </authorList>
    </citation>
    <scope>NUCLEOTIDE SEQUENCE [LARGE SCALE GENOMIC DNA]</scope>
    <source>
        <strain evidence="4 5">IFM 68171</strain>
    </source>
</reference>
<dbReference type="RefSeq" id="XP_070919961.1">
    <property type="nucleotide sequence ID" value="XM_071063860.1"/>
</dbReference>
<feature type="domain" description="WSC" evidence="3">
    <location>
        <begin position="117"/>
        <end position="208"/>
    </location>
</feature>
<dbReference type="SMART" id="SM00321">
    <property type="entry name" value="WSC"/>
    <property type="match status" value="2"/>
</dbReference>
<dbReference type="GeneID" id="98179183"/>
<dbReference type="EMBL" id="BAAFSV010000004">
    <property type="protein sequence ID" value="GAB1318230.1"/>
    <property type="molecule type" value="Genomic_DNA"/>
</dbReference>
<evidence type="ECO:0000256" key="1">
    <source>
        <dbReference type="ARBA" id="ARBA00022737"/>
    </source>
</evidence>
<feature type="domain" description="WSC" evidence="3">
    <location>
        <begin position="6"/>
        <end position="96"/>
    </location>
</feature>
<keyword evidence="1" id="KW-0677">Repeat</keyword>
<sequence>MSEFVFYNRLNLSLAGRALTGKAERSDDMDVETCAGICSEAGYSLFGLEYYTECFCGNAFMPGATPAPESDCGFPCSGNPNDMCGGDWRLYLYQFGDAPASTATSSSTTIPTPAPVGYASEGYYTEASNGRALSDASFYDDSMTVQKCATACNQYTWCGVEYGRECFCGNTVNEGSVPTSNAECSFPCPGDTSQTSGAGSRLNMYRKTVQESSTSSSSPVTDSATSVASSTINSTISEAAMTSSSSVLPEITASSSTSSSIAGPSSSTILTTVLPPEPTNPVVNSDFEGDLNSWIVKTLRPIYLTYNFQNPDQVHTGLYSGSITYLAGAQPVQA</sequence>
<dbReference type="Proteomes" id="UP001628179">
    <property type="component" value="Unassembled WGS sequence"/>
</dbReference>
<evidence type="ECO:0000256" key="2">
    <source>
        <dbReference type="SAM" id="MobiDB-lite"/>
    </source>
</evidence>
<organism evidence="4 5">
    <name type="scientific">Madurella fahalii</name>
    <dbReference type="NCBI Taxonomy" id="1157608"/>
    <lineage>
        <taxon>Eukaryota</taxon>
        <taxon>Fungi</taxon>
        <taxon>Dikarya</taxon>
        <taxon>Ascomycota</taxon>
        <taxon>Pezizomycotina</taxon>
        <taxon>Sordariomycetes</taxon>
        <taxon>Sordariomycetidae</taxon>
        <taxon>Sordariales</taxon>
        <taxon>Sordariales incertae sedis</taxon>
        <taxon>Madurella</taxon>
    </lineage>
</organism>
<dbReference type="PANTHER" id="PTHR45964:SF5">
    <property type="entry name" value="WSCD FAMILY MEMBER CG9164"/>
    <property type="match status" value="1"/>
</dbReference>
<gene>
    <name evidence="4" type="ORF">MFIFM68171_08440</name>
</gene>
<dbReference type="InterPro" id="IPR002889">
    <property type="entry name" value="WSC_carb-bd"/>
</dbReference>
<keyword evidence="5" id="KW-1185">Reference proteome</keyword>
<dbReference type="PANTHER" id="PTHR45964">
    <property type="entry name" value="WSCD FAMILY MEMBER CG9164"/>
    <property type="match status" value="1"/>
</dbReference>
<accession>A0ABQ0GKC7</accession>
<protein>
    <recommendedName>
        <fullName evidence="3">WSC domain-containing protein</fullName>
    </recommendedName>
</protein>
<feature type="region of interest" description="Disordered" evidence="2">
    <location>
        <begin position="255"/>
        <end position="276"/>
    </location>
</feature>
<comment type="caution">
    <text evidence="4">The sequence shown here is derived from an EMBL/GenBank/DDBJ whole genome shotgun (WGS) entry which is preliminary data.</text>
</comment>
<dbReference type="Pfam" id="PF01822">
    <property type="entry name" value="WSC"/>
    <property type="match status" value="2"/>
</dbReference>
<feature type="compositionally biased region" description="Low complexity" evidence="2">
    <location>
        <begin position="255"/>
        <end position="269"/>
    </location>
</feature>
<dbReference type="PROSITE" id="PS51212">
    <property type="entry name" value="WSC"/>
    <property type="match status" value="2"/>
</dbReference>
<evidence type="ECO:0000313" key="4">
    <source>
        <dbReference type="EMBL" id="GAB1318230.1"/>
    </source>
</evidence>
<dbReference type="InterPro" id="IPR051589">
    <property type="entry name" value="Sialate-O-sulfotransferase"/>
</dbReference>
<evidence type="ECO:0000313" key="5">
    <source>
        <dbReference type="Proteomes" id="UP001628179"/>
    </source>
</evidence>
<evidence type="ECO:0000259" key="3">
    <source>
        <dbReference type="PROSITE" id="PS51212"/>
    </source>
</evidence>
<proteinExistence type="predicted"/>